<gene>
    <name evidence="2" type="ORF">QQF64_019584</name>
</gene>
<protein>
    <submittedName>
        <fullName evidence="2">Uncharacterized protein</fullName>
    </submittedName>
</protein>
<sequence>MRSNSKRFLPDQFTPGPVGRGRGPMKYRPSLMTINLTYHSKPPVQCIAATVKEFQLTRLMLIQFQCLLPQFANNGKVQISLLLKRSSTCMLLASASTLSKSTADDVVIIGCGGHRVTPTAMYDLSICVYGCKIIIPVLIVPGQTDEMILGSNAIKSLLTLLKNTDDYWKFIQYRAVLDKTSV</sequence>
<name>A0ABR3LFW2_9TELE</name>
<keyword evidence="3" id="KW-1185">Reference proteome</keyword>
<evidence type="ECO:0000313" key="3">
    <source>
        <dbReference type="Proteomes" id="UP001558613"/>
    </source>
</evidence>
<comment type="caution">
    <text evidence="2">The sequence shown here is derived from an EMBL/GenBank/DDBJ whole genome shotgun (WGS) entry which is preliminary data.</text>
</comment>
<organism evidence="2 3">
    <name type="scientific">Cirrhinus molitorella</name>
    <name type="common">mud carp</name>
    <dbReference type="NCBI Taxonomy" id="172907"/>
    <lineage>
        <taxon>Eukaryota</taxon>
        <taxon>Metazoa</taxon>
        <taxon>Chordata</taxon>
        <taxon>Craniata</taxon>
        <taxon>Vertebrata</taxon>
        <taxon>Euteleostomi</taxon>
        <taxon>Actinopterygii</taxon>
        <taxon>Neopterygii</taxon>
        <taxon>Teleostei</taxon>
        <taxon>Ostariophysi</taxon>
        <taxon>Cypriniformes</taxon>
        <taxon>Cyprinidae</taxon>
        <taxon>Labeoninae</taxon>
        <taxon>Labeonini</taxon>
        <taxon>Cirrhinus</taxon>
    </lineage>
</organism>
<evidence type="ECO:0000313" key="2">
    <source>
        <dbReference type="EMBL" id="KAL1251788.1"/>
    </source>
</evidence>
<dbReference type="Proteomes" id="UP001558613">
    <property type="component" value="Unassembled WGS sequence"/>
</dbReference>
<reference evidence="2 3" key="1">
    <citation type="submission" date="2023-09" db="EMBL/GenBank/DDBJ databases">
        <authorList>
            <person name="Wang M."/>
        </authorList>
    </citation>
    <scope>NUCLEOTIDE SEQUENCE [LARGE SCALE GENOMIC DNA]</scope>
    <source>
        <strain evidence="2">GT-2023</strain>
        <tissue evidence="2">Liver</tissue>
    </source>
</reference>
<accession>A0ABR3LFW2</accession>
<evidence type="ECO:0000256" key="1">
    <source>
        <dbReference type="SAM" id="MobiDB-lite"/>
    </source>
</evidence>
<proteinExistence type="predicted"/>
<dbReference type="EMBL" id="JAYMGO010000022">
    <property type="protein sequence ID" value="KAL1251788.1"/>
    <property type="molecule type" value="Genomic_DNA"/>
</dbReference>
<feature type="region of interest" description="Disordered" evidence="1">
    <location>
        <begin position="1"/>
        <end position="24"/>
    </location>
</feature>